<evidence type="ECO:0000313" key="4">
    <source>
        <dbReference type="EMBL" id="KGN59601.1"/>
    </source>
</evidence>
<protein>
    <submittedName>
        <fullName evidence="4">Uncharacterized protein</fullName>
    </submittedName>
</protein>
<dbReference type="InterPro" id="IPR058017">
    <property type="entry name" value="At3g28540-like_C"/>
</dbReference>
<evidence type="ECO:0000313" key="5">
    <source>
        <dbReference type="Proteomes" id="UP000029981"/>
    </source>
</evidence>
<dbReference type="InterPro" id="IPR003959">
    <property type="entry name" value="ATPase_AAA_core"/>
</dbReference>
<reference evidence="4 5" key="1">
    <citation type="journal article" date="2009" name="Nat. Genet.">
        <title>The genome of the cucumber, Cucumis sativus L.</title>
        <authorList>
            <person name="Huang S."/>
            <person name="Li R."/>
            <person name="Zhang Z."/>
            <person name="Li L."/>
            <person name="Gu X."/>
            <person name="Fan W."/>
            <person name="Lucas W.J."/>
            <person name="Wang X."/>
            <person name="Xie B."/>
            <person name="Ni P."/>
            <person name="Ren Y."/>
            <person name="Zhu H."/>
            <person name="Li J."/>
            <person name="Lin K."/>
            <person name="Jin W."/>
            <person name="Fei Z."/>
            <person name="Li G."/>
            <person name="Staub J."/>
            <person name="Kilian A."/>
            <person name="van der Vossen E.A."/>
            <person name="Wu Y."/>
            <person name="Guo J."/>
            <person name="He J."/>
            <person name="Jia Z."/>
            <person name="Ren Y."/>
            <person name="Tian G."/>
            <person name="Lu Y."/>
            <person name="Ruan J."/>
            <person name="Qian W."/>
            <person name="Wang M."/>
            <person name="Huang Q."/>
            <person name="Li B."/>
            <person name="Xuan Z."/>
            <person name="Cao J."/>
            <person name="Asan"/>
            <person name="Wu Z."/>
            <person name="Zhang J."/>
            <person name="Cai Q."/>
            <person name="Bai Y."/>
            <person name="Zhao B."/>
            <person name="Han Y."/>
            <person name="Li Y."/>
            <person name="Li X."/>
            <person name="Wang S."/>
            <person name="Shi Q."/>
            <person name="Liu S."/>
            <person name="Cho W.K."/>
            <person name="Kim J.Y."/>
            <person name="Xu Y."/>
            <person name="Heller-Uszynska K."/>
            <person name="Miao H."/>
            <person name="Cheng Z."/>
            <person name="Zhang S."/>
            <person name="Wu J."/>
            <person name="Yang Y."/>
            <person name="Kang H."/>
            <person name="Li M."/>
            <person name="Liang H."/>
            <person name="Ren X."/>
            <person name="Shi Z."/>
            <person name="Wen M."/>
            <person name="Jian M."/>
            <person name="Yang H."/>
            <person name="Zhang G."/>
            <person name="Yang Z."/>
            <person name="Chen R."/>
            <person name="Liu S."/>
            <person name="Li J."/>
            <person name="Ma L."/>
            <person name="Liu H."/>
            <person name="Zhou Y."/>
            <person name="Zhao J."/>
            <person name="Fang X."/>
            <person name="Li G."/>
            <person name="Fang L."/>
            <person name="Li Y."/>
            <person name="Liu D."/>
            <person name="Zheng H."/>
            <person name="Zhang Y."/>
            <person name="Qin N."/>
            <person name="Li Z."/>
            <person name="Yang G."/>
            <person name="Yang S."/>
            <person name="Bolund L."/>
            <person name="Kristiansen K."/>
            <person name="Zheng H."/>
            <person name="Li S."/>
            <person name="Zhang X."/>
            <person name="Yang H."/>
            <person name="Wang J."/>
            <person name="Sun R."/>
            <person name="Zhang B."/>
            <person name="Jiang S."/>
            <person name="Wang J."/>
            <person name="Du Y."/>
            <person name="Li S."/>
        </authorList>
    </citation>
    <scope>NUCLEOTIDE SEQUENCE [LARGE SCALE GENOMIC DNA]</scope>
    <source>
        <strain evidence="5">cv. 9930</strain>
    </source>
</reference>
<dbReference type="InterPro" id="IPR050747">
    <property type="entry name" value="Mitochondrial_chaperone_BCS1"/>
</dbReference>
<comment type="similarity">
    <text evidence="1">Belongs to the AAA ATPase family.</text>
</comment>
<dbReference type="GO" id="GO:0016887">
    <property type="term" value="F:ATP hydrolysis activity"/>
    <property type="evidence" value="ECO:0007669"/>
    <property type="project" value="InterPro"/>
</dbReference>
<dbReference type="InterPro" id="IPR027417">
    <property type="entry name" value="P-loop_NTPase"/>
</dbReference>
<dbReference type="STRING" id="3659.A0A0A0LHT6"/>
<dbReference type="SUPFAM" id="SSF52540">
    <property type="entry name" value="P-loop containing nucleoside triphosphate hydrolases"/>
    <property type="match status" value="1"/>
</dbReference>
<reference evidence="4 5" key="4">
    <citation type="journal article" date="2011" name="BMC Genomics">
        <title>RNA-Seq improves annotation of protein-coding genes in the cucumber genome.</title>
        <authorList>
            <person name="Li Z."/>
            <person name="Zhang Z."/>
            <person name="Yan P."/>
            <person name="Huang S."/>
            <person name="Fei Z."/>
            <person name="Lin K."/>
        </authorList>
    </citation>
    <scope>NUCLEOTIDE SEQUENCE [LARGE SCALE GENOMIC DNA]</scope>
    <source>
        <strain evidence="5">cv. 9930</strain>
    </source>
</reference>
<reference evidence="4 5" key="3">
    <citation type="journal article" date="2010" name="BMC Genomics">
        <title>Transcriptome sequencing and comparative analysis of cucumber flowers with different sex types.</title>
        <authorList>
            <person name="Guo S."/>
            <person name="Zheng Y."/>
            <person name="Joung J.G."/>
            <person name="Liu S."/>
            <person name="Zhang Z."/>
            <person name="Crasta O.R."/>
            <person name="Sobral B.W."/>
            <person name="Xu Y."/>
            <person name="Huang S."/>
            <person name="Fei Z."/>
        </authorList>
    </citation>
    <scope>NUCLEOTIDE SEQUENCE [LARGE SCALE GENOMIC DNA]</scope>
    <source>
        <strain evidence="5">cv. 9930</strain>
    </source>
</reference>
<feature type="domain" description="AAA+ ATPase At3g28540-like C-terminal" evidence="3">
    <location>
        <begin position="111"/>
        <end position="149"/>
    </location>
</feature>
<dbReference type="InterPro" id="IPR003960">
    <property type="entry name" value="ATPase_AAA_CS"/>
</dbReference>
<dbReference type="PANTHER" id="PTHR23070">
    <property type="entry name" value="BCS1 AAA-TYPE ATPASE"/>
    <property type="match status" value="1"/>
</dbReference>
<dbReference type="EMBL" id="CM002924">
    <property type="protein sequence ID" value="KGN59601.1"/>
    <property type="molecule type" value="Genomic_DNA"/>
</dbReference>
<feature type="domain" description="ATPase AAA-type core" evidence="2">
    <location>
        <begin position="52"/>
        <end position="104"/>
    </location>
</feature>
<name>A0A0A0LHT6_CUCSA</name>
<evidence type="ECO:0000256" key="1">
    <source>
        <dbReference type="RuleBase" id="RU003651"/>
    </source>
</evidence>
<dbReference type="Proteomes" id="UP000029981">
    <property type="component" value="Chromosome 3"/>
</dbReference>
<dbReference type="Pfam" id="PF25568">
    <property type="entry name" value="AAA_lid_At3g28540"/>
    <property type="match status" value="1"/>
</dbReference>
<proteinExistence type="inferred from homology"/>
<evidence type="ECO:0000259" key="2">
    <source>
        <dbReference type="Pfam" id="PF00004"/>
    </source>
</evidence>
<dbReference type="Gene3D" id="3.40.50.300">
    <property type="entry name" value="P-loop containing nucleotide triphosphate hydrolases"/>
    <property type="match status" value="1"/>
</dbReference>
<reference evidence="4 5" key="2">
    <citation type="journal article" date="2009" name="PLoS ONE">
        <title>An integrated genetic and cytogenetic map of the cucumber genome.</title>
        <authorList>
            <person name="Ren Y."/>
            <person name="Zhang Z."/>
            <person name="Liu J."/>
            <person name="Staub J.E."/>
            <person name="Han Y."/>
            <person name="Cheng Z."/>
            <person name="Li X."/>
            <person name="Lu J."/>
            <person name="Miao H."/>
            <person name="Kang H."/>
            <person name="Xie B."/>
            <person name="Gu X."/>
            <person name="Wang X."/>
            <person name="Du Y."/>
            <person name="Jin W."/>
            <person name="Huang S."/>
        </authorList>
    </citation>
    <scope>NUCLEOTIDE SEQUENCE [LARGE SCALE GENOMIC DNA]</scope>
    <source>
        <strain evidence="5">cv. 9930</strain>
    </source>
</reference>
<dbReference type="Pfam" id="PF00004">
    <property type="entry name" value="AAA"/>
    <property type="match status" value="1"/>
</dbReference>
<gene>
    <name evidence="4" type="ORF">Csa_3G827920</name>
</gene>
<dbReference type="PROSITE" id="PS00674">
    <property type="entry name" value="AAA"/>
    <property type="match status" value="1"/>
</dbReference>
<sequence>MIASMANFMEYDVYDLELKSVKDNTEILIALLISPGNGGRRKERKRRKTLLRRVKKKRLQNVVDGIRSACGGERLIIFTTNHKEKVDEALIRRGRMDKHIEMPYCGNRDGPADVAEILTQKYEGEKREECLKRLVEALEKTKKEAEKKKG</sequence>
<keyword evidence="5" id="KW-1185">Reference proteome</keyword>
<keyword evidence="1" id="KW-0547">Nucleotide-binding</keyword>
<dbReference type="GO" id="GO:0005524">
    <property type="term" value="F:ATP binding"/>
    <property type="evidence" value="ECO:0007669"/>
    <property type="project" value="UniProtKB-KW"/>
</dbReference>
<keyword evidence="1" id="KW-0067">ATP-binding</keyword>
<dbReference type="AlphaFoldDB" id="A0A0A0LHT6"/>
<organism evidence="4 5">
    <name type="scientific">Cucumis sativus</name>
    <name type="common">Cucumber</name>
    <dbReference type="NCBI Taxonomy" id="3659"/>
    <lineage>
        <taxon>Eukaryota</taxon>
        <taxon>Viridiplantae</taxon>
        <taxon>Streptophyta</taxon>
        <taxon>Embryophyta</taxon>
        <taxon>Tracheophyta</taxon>
        <taxon>Spermatophyta</taxon>
        <taxon>Magnoliopsida</taxon>
        <taxon>eudicotyledons</taxon>
        <taxon>Gunneridae</taxon>
        <taxon>Pentapetalae</taxon>
        <taxon>rosids</taxon>
        <taxon>fabids</taxon>
        <taxon>Cucurbitales</taxon>
        <taxon>Cucurbitaceae</taxon>
        <taxon>Benincaseae</taxon>
        <taxon>Cucumis</taxon>
    </lineage>
</organism>
<accession>A0A0A0LHT6</accession>
<dbReference type="Gramene" id="KGN59601">
    <property type="protein sequence ID" value="KGN59601"/>
    <property type="gene ID" value="Csa_3G827920"/>
</dbReference>
<evidence type="ECO:0000259" key="3">
    <source>
        <dbReference type="Pfam" id="PF25568"/>
    </source>
</evidence>